<dbReference type="PRINTS" id="PR00037">
    <property type="entry name" value="HTHLACR"/>
</dbReference>
<dbReference type="GO" id="GO:0003677">
    <property type="term" value="F:DNA binding"/>
    <property type="evidence" value="ECO:0007669"/>
    <property type="project" value="UniProtKB-KW"/>
</dbReference>
<dbReference type="InterPro" id="IPR036390">
    <property type="entry name" value="WH_DNA-bd_sf"/>
</dbReference>
<comment type="caution">
    <text evidence="5">The sequence shown here is derived from an EMBL/GenBank/DDBJ whole genome shotgun (WGS) entry which is preliminary data.</text>
</comment>
<dbReference type="InterPro" id="IPR050313">
    <property type="entry name" value="Carb_Metab_HTH_regulators"/>
</dbReference>
<evidence type="ECO:0000256" key="2">
    <source>
        <dbReference type="ARBA" id="ARBA00023125"/>
    </source>
</evidence>
<dbReference type="Pfam" id="PF08220">
    <property type="entry name" value="HTH_DeoR"/>
    <property type="match status" value="1"/>
</dbReference>
<dbReference type="Pfam" id="PF00455">
    <property type="entry name" value="DeoRC"/>
    <property type="match status" value="1"/>
</dbReference>
<evidence type="ECO:0000256" key="3">
    <source>
        <dbReference type="ARBA" id="ARBA00023163"/>
    </source>
</evidence>
<dbReference type="InterPro" id="IPR036388">
    <property type="entry name" value="WH-like_DNA-bd_sf"/>
</dbReference>
<dbReference type="SMART" id="SM01134">
    <property type="entry name" value="DeoRC"/>
    <property type="match status" value="1"/>
</dbReference>
<dbReference type="PROSITE" id="PS00894">
    <property type="entry name" value="HTH_DEOR_1"/>
    <property type="match status" value="1"/>
</dbReference>
<dbReference type="SUPFAM" id="SSF46785">
    <property type="entry name" value="Winged helix' DNA-binding domain"/>
    <property type="match status" value="1"/>
</dbReference>
<dbReference type="RefSeq" id="WP_117446615.1">
    <property type="nucleotide sequence ID" value="NZ_JADNBU010000017.1"/>
</dbReference>
<evidence type="ECO:0000256" key="1">
    <source>
        <dbReference type="ARBA" id="ARBA00023015"/>
    </source>
</evidence>
<sequence>MAKNRLEQMKQYIHEKGKVTVSELSKQWNITEETVRRDLDKLEADGILTRIHGGAIWNESIRHEGIYFYQRQRRNFAAKRKLATLALPLIKSSGVIFADASSTVLEMLRLLADEPNLIVVTNSAEIFLDSANMKMHLISTGGIFNNNSMSFQGEVTKNAIRKYNAKLAVIGCKGMTMEQGVLDSYESEAEIKKVMLEQADQVVLLIDHTKFDQIAFLKLIDFDQINYVVTDRCPSDSWIEFFKEHHIQLIYE</sequence>
<proteinExistence type="predicted"/>
<keyword evidence="3" id="KW-0804">Transcription</keyword>
<dbReference type="PANTHER" id="PTHR30363:SF44">
    <property type="entry name" value="AGA OPERON TRANSCRIPTIONAL REPRESSOR-RELATED"/>
    <property type="match status" value="1"/>
</dbReference>
<dbReference type="GO" id="GO:0003700">
    <property type="term" value="F:DNA-binding transcription factor activity"/>
    <property type="evidence" value="ECO:0007669"/>
    <property type="project" value="InterPro"/>
</dbReference>
<dbReference type="SUPFAM" id="SSF100950">
    <property type="entry name" value="NagB/RpiA/CoA transferase-like"/>
    <property type="match status" value="1"/>
</dbReference>
<keyword evidence="2" id="KW-0238">DNA-binding</keyword>
<name>A0A3E3E418_9FIRM</name>
<dbReference type="InterPro" id="IPR018356">
    <property type="entry name" value="Tscrpt_reg_HTH_DeoR_CS"/>
</dbReference>
<dbReference type="EMBL" id="QUSK01000018">
    <property type="protein sequence ID" value="RGD75939.1"/>
    <property type="molecule type" value="Genomic_DNA"/>
</dbReference>
<organism evidence="5 6">
    <name type="scientific">Faecalicoccus pleomorphus</name>
    <dbReference type="NCBI Taxonomy" id="1323"/>
    <lineage>
        <taxon>Bacteria</taxon>
        <taxon>Bacillati</taxon>
        <taxon>Bacillota</taxon>
        <taxon>Erysipelotrichia</taxon>
        <taxon>Erysipelotrichales</taxon>
        <taxon>Erysipelotrichaceae</taxon>
        <taxon>Faecalicoccus</taxon>
    </lineage>
</organism>
<keyword evidence="1" id="KW-0805">Transcription regulation</keyword>
<dbReference type="AlphaFoldDB" id="A0A3E3E418"/>
<evidence type="ECO:0000313" key="6">
    <source>
        <dbReference type="Proteomes" id="UP000260721"/>
    </source>
</evidence>
<reference evidence="5 6" key="1">
    <citation type="submission" date="2018-08" db="EMBL/GenBank/DDBJ databases">
        <title>A genome reference for cultivated species of the human gut microbiota.</title>
        <authorList>
            <person name="Zou Y."/>
            <person name="Xue W."/>
            <person name="Luo G."/>
        </authorList>
    </citation>
    <scope>NUCLEOTIDE SEQUENCE [LARGE SCALE GENOMIC DNA]</scope>
    <source>
        <strain evidence="5 6">TF08-11</strain>
    </source>
</reference>
<gene>
    <name evidence="5" type="ORF">DXC78_08435</name>
</gene>
<dbReference type="InterPro" id="IPR037171">
    <property type="entry name" value="NagB/RpiA_transferase-like"/>
</dbReference>
<feature type="domain" description="HTH deoR-type" evidence="4">
    <location>
        <begin position="2"/>
        <end position="57"/>
    </location>
</feature>
<dbReference type="Proteomes" id="UP000260721">
    <property type="component" value="Unassembled WGS sequence"/>
</dbReference>
<dbReference type="PROSITE" id="PS51000">
    <property type="entry name" value="HTH_DEOR_2"/>
    <property type="match status" value="1"/>
</dbReference>
<protein>
    <submittedName>
        <fullName evidence="5">DeoR/GlpR transcriptional regulator</fullName>
    </submittedName>
</protein>
<dbReference type="Gene3D" id="1.10.10.10">
    <property type="entry name" value="Winged helix-like DNA-binding domain superfamily/Winged helix DNA-binding domain"/>
    <property type="match status" value="1"/>
</dbReference>
<dbReference type="InterPro" id="IPR001034">
    <property type="entry name" value="DeoR_HTH"/>
</dbReference>
<evidence type="ECO:0000313" key="5">
    <source>
        <dbReference type="EMBL" id="RGD75939.1"/>
    </source>
</evidence>
<dbReference type="SMART" id="SM00420">
    <property type="entry name" value="HTH_DEOR"/>
    <property type="match status" value="1"/>
</dbReference>
<evidence type="ECO:0000259" key="4">
    <source>
        <dbReference type="PROSITE" id="PS51000"/>
    </source>
</evidence>
<dbReference type="InterPro" id="IPR014036">
    <property type="entry name" value="DeoR-like_C"/>
</dbReference>
<accession>A0A3E3E418</accession>
<dbReference type="PANTHER" id="PTHR30363">
    <property type="entry name" value="HTH-TYPE TRANSCRIPTIONAL REGULATOR SRLR-RELATED"/>
    <property type="match status" value="1"/>
</dbReference>